<dbReference type="SUPFAM" id="SSF53756">
    <property type="entry name" value="UDP-Glycosyltransferase/glycogen phosphorylase"/>
    <property type="match status" value="1"/>
</dbReference>
<dbReference type="RefSeq" id="WP_189648699.1">
    <property type="nucleotide sequence ID" value="NZ_BMRC01000007.1"/>
</dbReference>
<evidence type="ECO:0000313" key="2">
    <source>
        <dbReference type="Proteomes" id="UP001589647"/>
    </source>
</evidence>
<sequence length="388" mass="41811">MRVLAVADSDSYLKWAACLLDDLPAGCETELVVVRTPIAPSAEQIAAAVGGRAAPPVLSARSLRRLAERTRPDAILVGCTGPVVDVLVADVLAGLRPRPVFVSGLPGISVPATEKAWLFRSGCDLFVVHSEREVAEFSGLAARLGGGGAVGLARLPFLRPGAAAGIGDRIVFATQAKVPRAREERERVLLSLAELAARRPGLEVVVKLRALEHERQTHNERHHYQRLWREMGEPGRLSFAAGSMHEQLSRAAGFVTVSSTAALEAIAMGVPSLVLGDFGVNAEMINLVFEGSGLLGTLDELALGDFRTAEPGWCEANYFHPAGRDDWARLLTGLAAAGEREPARSLLDGPEHAAARRRARLRVEVPPTMLRAGYRAKRRVRRYLRSLT</sequence>
<accession>A0ABV5IVU6</accession>
<dbReference type="EMBL" id="JBHMEI010000067">
    <property type="protein sequence ID" value="MFB9207869.1"/>
    <property type="molecule type" value="Genomic_DNA"/>
</dbReference>
<reference evidence="1 2" key="1">
    <citation type="submission" date="2024-09" db="EMBL/GenBank/DDBJ databases">
        <authorList>
            <person name="Sun Q."/>
            <person name="Mori K."/>
        </authorList>
    </citation>
    <scope>NUCLEOTIDE SEQUENCE [LARGE SCALE GENOMIC DNA]</scope>
    <source>
        <strain evidence="1 2">CCM 3426</strain>
    </source>
</reference>
<comment type="caution">
    <text evidence="1">The sequence shown here is derived from an EMBL/GenBank/DDBJ whole genome shotgun (WGS) entry which is preliminary data.</text>
</comment>
<dbReference type="InterPro" id="IPR046561">
    <property type="entry name" value="DUF6716"/>
</dbReference>
<keyword evidence="2" id="KW-1185">Reference proteome</keyword>
<gene>
    <name evidence="1" type="ORF">ACFFV7_42280</name>
</gene>
<organism evidence="1 2">
    <name type="scientific">Nonomuraea spiralis</name>
    <dbReference type="NCBI Taxonomy" id="46182"/>
    <lineage>
        <taxon>Bacteria</taxon>
        <taxon>Bacillati</taxon>
        <taxon>Actinomycetota</taxon>
        <taxon>Actinomycetes</taxon>
        <taxon>Streptosporangiales</taxon>
        <taxon>Streptosporangiaceae</taxon>
        <taxon>Nonomuraea</taxon>
    </lineage>
</organism>
<evidence type="ECO:0000313" key="1">
    <source>
        <dbReference type="EMBL" id="MFB9207869.1"/>
    </source>
</evidence>
<proteinExistence type="predicted"/>
<dbReference type="Pfam" id="PF20471">
    <property type="entry name" value="DUF6716"/>
    <property type="match status" value="1"/>
</dbReference>
<protein>
    <submittedName>
        <fullName evidence="1">DUF6716 putative glycosyltransferase</fullName>
    </submittedName>
</protein>
<name>A0ABV5IVU6_9ACTN</name>
<dbReference type="Proteomes" id="UP001589647">
    <property type="component" value="Unassembled WGS sequence"/>
</dbReference>